<reference evidence="2 3" key="1">
    <citation type="submission" date="2019-08" db="EMBL/GenBank/DDBJ databases">
        <authorList>
            <person name="Luo N."/>
        </authorList>
    </citation>
    <scope>NUCLEOTIDE SEQUENCE [LARGE SCALE GENOMIC DNA]</scope>
    <source>
        <strain evidence="2 3">NCIMB 9442</strain>
    </source>
</reference>
<evidence type="ECO:0000313" key="2">
    <source>
        <dbReference type="EMBL" id="MBG3875780.1"/>
    </source>
</evidence>
<protein>
    <recommendedName>
        <fullName evidence="1">4Fe-4S ferredoxin-type domain-containing protein</fullName>
    </recommendedName>
</protein>
<organism evidence="2 3">
    <name type="scientific">Nitratidesulfovibrio oxamicus</name>
    <dbReference type="NCBI Taxonomy" id="32016"/>
    <lineage>
        <taxon>Bacteria</taxon>
        <taxon>Pseudomonadati</taxon>
        <taxon>Thermodesulfobacteriota</taxon>
        <taxon>Desulfovibrionia</taxon>
        <taxon>Desulfovibrionales</taxon>
        <taxon>Desulfovibrionaceae</taxon>
        <taxon>Nitratidesulfovibrio</taxon>
    </lineage>
</organism>
<sequence length="85" mass="9763">MFALLFLHRDCVGCGYCCAKAQCPPGREAYGDRRRCPGLFWDGARYRCRLVMTDAQVAAVLQVGEGCCRPLNRWRRNVRERVKPL</sequence>
<comment type="caution">
    <text evidence="2">The sequence shown here is derived from an EMBL/GenBank/DDBJ whole genome shotgun (WGS) entry which is preliminary data.</text>
</comment>
<proteinExistence type="predicted"/>
<name>A0ABS0J0N4_9BACT</name>
<feature type="domain" description="4Fe-4S ferredoxin-type" evidence="1">
    <location>
        <begin position="2"/>
        <end position="33"/>
    </location>
</feature>
<dbReference type="PROSITE" id="PS51379">
    <property type="entry name" value="4FE4S_FER_2"/>
    <property type="match status" value="1"/>
</dbReference>
<dbReference type="Proteomes" id="UP001194469">
    <property type="component" value="Unassembled WGS sequence"/>
</dbReference>
<gene>
    <name evidence="2" type="ORF">FVW20_01750</name>
</gene>
<dbReference type="InterPro" id="IPR017896">
    <property type="entry name" value="4Fe4S_Fe-S-bd"/>
</dbReference>
<keyword evidence="3" id="KW-1185">Reference proteome</keyword>
<dbReference type="EMBL" id="VRYY01000034">
    <property type="protein sequence ID" value="MBG3875780.1"/>
    <property type="molecule type" value="Genomic_DNA"/>
</dbReference>
<dbReference type="RefSeq" id="WP_196608031.1">
    <property type="nucleotide sequence ID" value="NZ_VRYY01000034.1"/>
</dbReference>
<evidence type="ECO:0000313" key="3">
    <source>
        <dbReference type="Proteomes" id="UP001194469"/>
    </source>
</evidence>
<evidence type="ECO:0000259" key="1">
    <source>
        <dbReference type="PROSITE" id="PS51379"/>
    </source>
</evidence>
<accession>A0ABS0J0N4</accession>